<dbReference type="EMBL" id="LUCS01000009">
    <property type="protein sequence ID" value="KAF6512346.1"/>
    <property type="molecule type" value="Genomic_DNA"/>
</dbReference>
<evidence type="ECO:0000313" key="3">
    <source>
        <dbReference type="Proteomes" id="UP000773850"/>
    </source>
</evidence>
<name>A0ABQ7HJK0_GEOSE</name>
<proteinExistence type="predicted"/>
<feature type="region of interest" description="Disordered" evidence="1">
    <location>
        <begin position="1"/>
        <end position="38"/>
    </location>
</feature>
<comment type="caution">
    <text evidence="2">The sequence shown here is derived from an EMBL/GenBank/DDBJ whole genome shotgun (WGS) entry which is preliminary data.</text>
</comment>
<dbReference type="Proteomes" id="UP000773850">
    <property type="component" value="Unassembled WGS sequence"/>
</dbReference>
<keyword evidence="3" id="KW-1185">Reference proteome</keyword>
<evidence type="ECO:0000313" key="2">
    <source>
        <dbReference type="EMBL" id="KAF6512346.1"/>
    </source>
</evidence>
<reference evidence="2 3" key="1">
    <citation type="submission" date="2016-03" db="EMBL/GenBank/DDBJ databases">
        <title>Spore heat resistance.</title>
        <authorList>
            <person name="Boekhorst J."/>
            <person name="Berendsen E.M."/>
            <person name="Wells-Bennik M.H."/>
            <person name="Kuipers O.P."/>
        </authorList>
    </citation>
    <scope>NUCLEOTIDE SEQUENCE [LARGE SCALE GENOMIC DNA]</scope>
    <source>
        <strain evidence="2 3">GS8</strain>
    </source>
</reference>
<protein>
    <submittedName>
        <fullName evidence="2">Uncharacterized protein</fullName>
    </submittedName>
</protein>
<accession>A0ABQ7HJK0</accession>
<gene>
    <name evidence="2" type="ORF">GS8_645</name>
</gene>
<sequence>MRALFRAAESGEPALAGQAGGGGENAKNDHSISVNSRF</sequence>
<organism evidence="2 3">
    <name type="scientific">Geobacillus stearothermophilus</name>
    <name type="common">Bacillus stearothermophilus</name>
    <dbReference type="NCBI Taxonomy" id="1422"/>
    <lineage>
        <taxon>Bacteria</taxon>
        <taxon>Bacillati</taxon>
        <taxon>Bacillota</taxon>
        <taxon>Bacilli</taxon>
        <taxon>Bacillales</taxon>
        <taxon>Anoxybacillaceae</taxon>
        <taxon>Geobacillus</taxon>
    </lineage>
</organism>
<evidence type="ECO:0000256" key="1">
    <source>
        <dbReference type="SAM" id="MobiDB-lite"/>
    </source>
</evidence>